<dbReference type="Proteomes" id="UP000044938">
    <property type="component" value="Unassembled WGS sequence"/>
</dbReference>
<dbReference type="EMBL" id="CSAJ01000036">
    <property type="protein sequence ID" value="COV56869.1"/>
    <property type="molecule type" value="Genomic_DNA"/>
</dbReference>
<evidence type="ECO:0000313" key="2">
    <source>
        <dbReference type="EMBL" id="COV32888.1"/>
    </source>
</evidence>
<feature type="region of interest" description="Disordered" evidence="1">
    <location>
        <begin position="273"/>
        <end position="335"/>
    </location>
</feature>
<organism evidence="2 4">
    <name type="scientific">Mycobacterium tuberculosis</name>
    <dbReference type="NCBI Taxonomy" id="1773"/>
    <lineage>
        <taxon>Bacteria</taxon>
        <taxon>Bacillati</taxon>
        <taxon>Actinomycetota</taxon>
        <taxon>Actinomycetes</taxon>
        <taxon>Mycobacteriales</taxon>
        <taxon>Mycobacteriaceae</taxon>
        <taxon>Mycobacterium</taxon>
        <taxon>Mycobacterium tuberculosis complex</taxon>
    </lineage>
</organism>
<accession>A0A0U0RHT5</accession>
<dbReference type="Proteomes" id="UP000038802">
    <property type="component" value="Unassembled WGS sequence"/>
</dbReference>
<evidence type="ECO:0000313" key="5">
    <source>
        <dbReference type="Proteomes" id="UP000044938"/>
    </source>
</evidence>
<evidence type="ECO:0000256" key="1">
    <source>
        <dbReference type="SAM" id="MobiDB-lite"/>
    </source>
</evidence>
<reference evidence="4 5" key="2">
    <citation type="submission" date="2015-03" db="EMBL/GenBank/DDBJ databases">
        <authorList>
            <consortium name="Pathogen Informatics"/>
        </authorList>
    </citation>
    <scope>NUCLEOTIDE SEQUENCE [LARGE SCALE GENOMIC DNA]</scope>
    <source>
        <strain evidence="4">K00500041</strain>
        <strain evidence="3 5">M09401471</strain>
    </source>
</reference>
<name>A0A0U0RHT5_MYCTX</name>
<gene>
    <name evidence="2" type="ORF">ERS007703_01147</name>
    <name evidence="3" type="ORF">ERS007720_00484</name>
</gene>
<proteinExistence type="predicted"/>
<dbReference type="EMBL" id="CSAE01000089">
    <property type="protein sequence ID" value="COV32888.1"/>
    <property type="molecule type" value="Genomic_DNA"/>
</dbReference>
<protein>
    <submittedName>
        <fullName evidence="2">Uncharacterized protein</fullName>
    </submittedName>
</protein>
<evidence type="ECO:0000313" key="3">
    <source>
        <dbReference type="EMBL" id="COV56869.1"/>
    </source>
</evidence>
<sequence>MCEQHPDLVDTGDLHEAAVVLQDQVMFGVVGPKFDTSGARQRTALAADLGASHVGQHRLSVGGGEKLDDVRRCERFDDPLPQSGRHARADEQPHRMVAVQHERRIVDHVTQHGPCVGDDGDAVLAYLGHEPVRAQAAGQCDTGSAHDRAAQADQQCGLMVQRRQTVHRVSAAEGRRRGGPEGRHRPAVVGDLLGHQVAVGRTERDERQIPRQSGIRSIPRRQLDGVRVDFFHVDDLALFKCVGRQIQITRFTTTQHQHLSGQLARSIQIGRVGQDLGHSPEPDRRGQVGVWPHHHGNRSQPRQRGDGDQRAGPSLHQHADTVTLPHPDRDEATNDIVDPPVYRLIGVHAPVEQQEFTLRGIVCLFVDDAAQRDPGVVVELTQPG</sequence>
<dbReference type="AlphaFoldDB" id="A0A0U0RHT5"/>
<reference evidence="2" key="1">
    <citation type="submission" date="2015-03" db="EMBL/GenBank/DDBJ databases">
        <authorList>
            <person name="Murphy D."/>
        </authorList>
    </citation>
    <scope>NUCLEOTIDE SEQUENCE [LARGE SCALE GENOMIC DNA]</scope>
    <source>
        <strain evidence="2">K00500041</strain>
    </source>
</reference>
<evidence type="ECO:0000313" key="4">
    <source>
        <dbReference type="Proteomes" id="UP000038802"/>
    </source>
</evidence>